<accession>A0A2P2QT11</accession>
<dbReference type="EMBL" id="GGEC01089601">
    <property type="protein sequence ID" value="MBX70085.1"/>
    <property type="molecule type" value="Transcribed_RNA"/>
</dbReference>
<dbReference type="AlphaFoldDB" id="A0A2P2QT11"/>
<organism evidence="1">
    <name type="scientific">Rhizophora mucronata</name>
    <name type="common">Asiatic mangrove</name>
    <dbReference type="NCBI Taxonomy" id="61149"/>
    <lineage>
        <taxon>Eukaryota</taxon>
        <taxon>Viridiplantae</taxon>
        <taxon>Streptophyta</taxon>
        <taxon>Embryophyta</taxon>
        <taxon>Tracheophyta</taxon>
        <taxon>Spermatophyta</taxon>
        <taxon>Magnoliopsida</taxon>
        <taxon>eudicotyledons</taxon>
        <taxon>Gunneridae</taxon>
        <taxon>Pentapetalae</taxon>
        <taxon>rosids</taxon>
        <taxon>fabids</taxon>
        <taxon>Malpighiales</taxon>
        <taxon>Rhizophoraceae</taxon>
        <taxon>Rhizophora</taxon>
    </lineage>
</organism>
<sequence length="20" mass="2403">MAILVQYQIWRSTLTPTFFS</sequence>
<name>A0A2P2QT11_RHIMU</name>
<protein>
    <submittedName>
        <fullName evidence="1">Uncharacterized protein</fullName>
    </submittedName>
</protein>
<proteinExistence type="predicted"/>
<reference evidence="1" key="1">
    <citation type="submission" date="2018-02" db="EMBL/GenBank/DDBJ databases">
        <title>Rhizophora mucronata_Transcriptome.</title>
        <authorList>
            <person name="Meera S.P."/>
            <person name="Sreeshan A."/>
            <person name="Augustine A."/>
        </authorList>
    </citation>
    <scope>NUCLEOTIDE SEQUENCE</scope>
    <source>
        <tissue evidence="1">Leaf</tissue>
    </source>
</reference>
<evidence type="ECO:0000313" key="1">
    <source>
        <dbReference type="EMBL" id="MBX70085.1"/>
    </source>
</evidence>